<feature type="region of interest" description="Disordered" evidence="1">
    <location>
        <begin position="324"/>
        <end position="395"/>
    </location>
</feature>
<dbReference type="Proteomes" id="UP000284842">
    <property type="component" value="Unassembled WGS sequence"/>
</dbReference>
<organism evidence="2 3">
    <name type="scientific">Panaeolus cyanescens</name>
    <dbReference type="NCBI Taxonomy" id="181874"/>
    <lineage>
        <taxon>Eukaryota</taxon>
        <taxon>Fungi</taxon>
        <taxon>Dikarya</taxon>
        <taxon>Basidiomycota</taxon>
        <taxon>Agaricomycotina</taxon>
        <taxon>Agaricomycetes</taxon>
        <taxon>Agaricomycetidae</taxon>
        <taxon>Agaricales</taxon>
        <taxon>Agaricineae</taxon>
        <taxon>Galeropsidaceae</taxon>
        <taxon>Panaeolus</taxon>
    </lineage>
</organism>
<proteinExistence type="predicted"/>
<dbReference type="AlphaFoldDB" id="A0A409YX84"/>
<evidence type="ECO:0000313" key="2">
    <source>
        <dbReference type="EMBL" id="PPR07599.1"/>
    </source>
</evidence>
<evidence type="ECO:0000313" key="3">
    <source>
        <dbReference type="Proteomes" id="UP000284842"/>
    </source>
</evidence>
<feature type="compositionally biased region" description="Acidic residues" evidence="1">
    <location>
        <begin position="347"/>
        <end position="368"/>
    </location>
</feature>
<dbReference type="OrthoDB" id="3258555at2759"/>
<sequence>MGRQIHVKCLYITAYVPEADVQTFDDNLRRLYQLCPSLEGLDLSPGSRLPTAHPISLPIPPHLTRLNLGPLLDEDIYEHVLGFAAPTVTQLSLYNFEPRQPLNFPLLVELHLIEGRNGKSPVLPGYTLPCLERATFAWAPLDWINHPNQLQYFCETHGKRLKMLQIQESFIGGASYYKRLREDSDYILFQNALDLCPRLEHIVLHPHALRGLLRHPNVRWVDIWEPPVIEFPVNPTCPNRWKDLKKNITKEAFPQLKGIRTIASTFRPLNRSLPLVFPPSLCDDPSFQPFSIEFEGLHLQHDVGRIFSPPHECFDDNHNADRTWDGDSHSECDNEAETEPTEAWTDISDEDDDEYVPPSSSEDEDESSIGDRSSWSDSEDGPESDFLAAFSSLDI</sequence>
<name>A0A409YX84_9AGAR</name>
<accession>A0A409YX84</accession>
<reference evidence="2 3" key="1">
    <citation type="journal article" date="2018" name="Evol. Lett.">
        <title>Horizontal gene cluster transfer increased hallucinogenic mushroom diversity.</title>
        <authorList>
            <person name="Reynolds H.T."/>
            <person name="Vijayakumar V."/>
            <person name="Gluck-Thaler E."/>
            <person name="Korotkin H.B."/>
            <person name="Matheny P.B."/>
            <person name="Slot J.C."/>
        </authorList>
    </citation>
    <scope>NUCLEOTIDE SEQUENCE [LARGE SCALE GENOMIC DNA]</scope>
    <source>
        <strain evidence="2 3">2629</strain>
    </source>
</reference>
<gene>
    <name evidence="2" type="ORF">CVT24_006970</name>
</gene>
<protein>
    <recommendedName>
        <fullName evidence="4">F-box domain-containing protein</fullName>
    </recommendedName>
</protein>
<dbReference type="EMBL" id="NHTK01000404">
    <property type="protein sequence ID" value="PPR07599.1"/>
    <property type="molecule type" value="Genomic_DNA"/>
</dbReference>
<dbReference type="InParanoid" id="A0A409YX84"/>
<keyword evidence="3" id="KW-1185">Reference proteome</keyword>
<comment type="caution">
    <text evidence="2">The sequence shown here is derived from an EMBL/GenBank/DDBJ whole genome shotgun (WGS) entry which is preliminary data.</text>
</comment>
<evidence type="ECO:0000256" key="1">
    <source>
        <dbReference type="SAM" id="MobiDB-lite"/>
    </source>
</evidence>
<evidence type="ECO:0008006" key="4">
    <source>
        <dbReference type="Google" id="ProtNLM"/>
    </source>
</evidence>